<dbReference type="SUPFAM" id="SSF141571">
    <property type="entry name" value="Pentapeptide repeat-like"/>
    <property type="match status" value="1"/>
</dbReference>
<reference evidence="1 2" key="1">
    <citation type="submission" date="2020-04" db="EMBL/GenBank/DDBJ databases">
        <title>Draft genome of Pyxidicoccus fallax type strain.</title>
        <authorList>
            <person name="Whitworth D.E."/>
        </authorList>
    </citation>
    <scope>NUCLEOTIDE SEQUENCE [LARGE SCALE GENOMIC DNA]</scope>
    <source>
        <strain evidence="1 2">DSM 14698</strain>
    </source>
</reference>
<dbReference type="PANTHER" id="PTHR14136:SF17">
    <property type="entry name" value="BTB_POZ DOMAIN-CONTAINING PROTEIN KCTD9"/>
    <property type="match status" value="1"/>
</dbReference>
<keyword evidence="2" id="KW-1185">Reference proteome</keyword>
<dbReference type="PANTHER" id="PTHR14136">
    <property type="entry name" value="BTB_POZ DOMAIN-CONTAINING PROTEIN KCTD9"/>
    <property type="match status" value="1"/>
</dbReference>
<evidence type="ECO:0000313" key="1">
    <source>
        <dbReference type="EMBL" id="NMO21264.1"/>
    </source>
</evidence>
<dbReference type="Gene3D" id="2.160.20.80">
    <property type="entry name" value="E3 ubiquitin-protein ligase SopA"/>
    <property type="match status" value="1"/>
</dbReference>
<gene>
    <name evidence="1" type="ORF">HG543_41400</name>
</gene>
<protein>
    <submittedName>
        <fullName evidence="1">Pentapeptide repeat-containing protein</fullName>
    </submittedName>
</protein>
<dbReference type="InterPro" id="IPR051082">
    <property type="entry name" value="Pentapeptide-BTB/POZ_domain"/>
</dbReference>
<organism evidence="1 2">
    <name type="scientific">Pyxidicoccus fallax</name>
    <dbReference type="NCBI Taxonomy" id="394095"/>
    <lineage>
        <taxon>Bacteria</taxon>
        <taxon>Pseudomonadati</taxon>
        <taxon>Myxococcota</taxon>
        <taxon>Myxococcia</taxon>
        <taxon>Myxococcales</taxon>
        <taxon>Cystobacterineae</taxon>
        <taxon>Myxococcaceae</taxon>
        <taxon>Pyxidicoccus</taxon>
    </lineage>
</organism>
<dbReference type="Proteomes" id="UP000518300">
    <property type="component" value="Unassembled WGS sequence"/>
</dbReference>
<proteinExistence type="predicted"/>
<sequence length="503" mass="55143">MLARGPDHTNNPRSMAKAPSIEKLLQSGSAEWNRLRKSGQVPSDHTGATFSQLFSANTDLSGLGLVGSEWERCDLSKVNFRDADLSNAYFHGGRLQDCDFRGANLEGATFEKLKLLRCDFTGAKGLDDVEMDDVDMDRVVGLDGEEAPPPPPPPAQGITAFTREQREKALGVQAAAVMQGEPASGDELPPFRPQDPPGSLFFRGLKRMAMPPLWVLDVPGLRPLLPQRLPPGSSLETLYREAVKTRLENKKPSADPGVVERAQKALRMGAKDAAVAAMYLREVGVLPLARFSAAQVLKGALREEVEVDDLTGSIDPRTTGALLELRLTHEVVEHLQEARRRLAATQLYTALLEAGFNPENNWEEALESSDQAMELAQLATAEDRNALFEGFQVFAALPEEARLRRLAYLAESVTNLELVSRLPEGMEPAWINGPETRECHDREMTYVQALKAQDIPVKVAALAKAELGVPEGEVPEESDDDLFVHVRCDVCGKEKLIVQSPDV</sequence>
<dbReference type="InterPro" id="IPR001646">
    <property type="entry name" value="5peptide_repeat"/>
</dbReference>
<dbReference type="EMBL" id="JABBJJ010000308">
    <property type="protein sequence ID" value="NMO21264.1"/>
    <property type="molecule type" value="Genomic_DNA"/>
</dbReference>
<accession>A0A848LVB5</accession>
<dbReference type="AlphaFoldDB" id="A0A848LVB5"/>
<comment type="caution">
    <text evidence="1">The sequence shown here is derived from an EMBL/GenBank/DDBJ whole genome shotgun (WGS) entry which is preliminary data.</text>
</comment>
<dbReference type="Pfam" id="PF00805">
    <property type="entry name" value="Pentapeptide"/>
    <property type="match status" value="2"/>
</dbReference>
<name>A0A848LVB5_9BACT</name>
<evidence type="ECO:0000313" key="2">
    <source>
        <dbReference type="Proteomes" id="UP000518300"/>
    </source>
</evidence>